<comment type="caution">
    <text evidence="2">The sequence shown here is derived from an EMBL/GenBank/DDBJ whole genome shotgun (WGS) entry which is preliminary data.</text>
</comment>
<dbReference type="AlphaFoldDB" id="A0A9Q1J4T6"/>
<dbReference type="OrthoDB" id="8197715at2759"/>
<evidence type="ECO:0000313" key="3">
    <source>
        <dbReference type="Proteomes" id="UP001152622"/>
    </source>
</evidence>
<organism evidence="2 3">
    <name type="scientific">Synaphobranchus kaupii</name>
    <name type="common">Kaup's arrowtooth eel</name>
    <dbReference type="NCBI Taxonomy" id="118154"/>
    <lineage>
        <taxon>Eukaryota</taxon>
        <taxon>Metazoa</taxon>
        <taxon>Chordata</taxon>
        <taxon>Craniata</taxon>
        <taxon>Vertebrata</taxon>
        <taxon>Euteleostomi</taxon>
        <taxon>Actinopterygii</taxon>
        <taxon>Neopterygii</taxon>
        <taxon>Teleostei</taxon>
        <taxon>Anguilliformes</taxon>
        <taxon>Synaphobranchidae</taxon>
        <taxon>Synaphobranchus</taxon>
    </lineage>
</organism>
<dbReference type="PANTHER" id="PTHR47315">
    <property type="entry name" value="FIBROUS SHEATH INTERACTING PROTEIN 2"/>
    <property type="match status" value="1"/>
</dbReference>
<dbReference type="InterPro" id="IPR038891">
    <property type="entry name" value="FSIP2"/>
</dbReference>
<reference evidence="2" key="1">
    <citation type="journal article" date="2023" name="Science">
        <title>Genome structures resolve the early diversification of teleost fishes.</title>
        <authorList>
            <person name="Parey E."/>
            <person name="Louis A."/>
            <person name="Montfort J."/>
            <person name="Bouchez O."/>
            <person name="Roques C."/>
            <person name="Iampietro C."/>
            <person name="Lluch J."/>
            <person name="Castinel A."/>
            <person name="Donnadieu C."/>
            <person name="Desvignes T."/>
            <person name="Floi Bucao C."/>
            <person name="Jouanno E."/>
            <person name="Wen M."/>
            <person name="Mejri S."/>
            <person name="Dirks R."/>
            <person name="Jansen H."/>
            <person name="Henkel C."/>
            <person name="Chen W.J."/>
            <person name="Zahm M."/>
            <person name="Cabau C."/>
            <person name="Klopp C."/>
            <person name="Thompson A.W."/>
            <person name="Robinson-Rechavi M."/>
            <person name="Braasch I."/>
            <person name="Lecointre G."/>
            <person name="Bobe J."/>
            <person name="Postlethwait J.H."/>
            <person name="Berthelot C."/>
            <person name="Roest Crollius H."/>
            <person name="Guiguen Y."/>
        </authorList>
    </citation>
    <scope>NUCLEOTIDE SEQUENCE</scope>
    <source>
        <strain evidence="2">WJC10195</strain>
    </source>
</reference>
<accession>A0A9Q1J4T6</accession>
<gene>
    <name evidence="2" type="ORF">SKAU_G00149570</name>
</gene>
<protein>
    <recommendedName>
        <fullName evidence="4">Fibrous sheath-interacting protein 2</fullName>
    </recommendedName>
</protein>
<dbReference type="EMBL" id="JAINUF010000004">
    <property type="protein sequence ID" value="KAJ8366126.1"/>
    <property type="molecule type" value="Genomic_DNA"/>
</dbReference>
<dbReference type="PANTHER" id="PTHR47315:SF3">
    <property type="entry name" value="FIBROUS SHEATH-INTERACTING PROTEIN 2-LIKE"/>
    <property type="match status" value="1"/>
</dbReference>
<name>A0A9Q1J4T6_SYNKA</name>
<evidence type="ECO:0008006" key="4">
    <source>
        <dbReference type="Google" id="ProtNLM"/>
    </source>
</evidence>
<sequence>MSQAMAKGTPISRAKLGEQIFVKTDDFILSDPKMHIIKPSYNSLHDPHLRKYYHRKDMQDLLRKRNFITGEKEVRCSFKEYKMHQRYLEHLKGVADRTNGEIQRSKMRLFLEKQQEGLIPLDMTLMDMREQLLDEEVDCLRQDLLSWKVEERARLRRIEVEVRHEWNREKQLRDAQERRERKNHIAMVRKRTVHQLQLIAQAKLSEDSVMAERCRKNTPPSRISAKKTNVTPSRNATRTVDPHLQPTDKTRSFVIRPRKKTQAATSERISAAEEEVEQRLRKSRIQVSAV</sequence>
<feature type="compositionally biased region" description="Polar residues" evidence="1">
    <location>
        <begin position="218"/>
        <end position="238"/>
    </location>
</feature>
<evidence type="ECO:0000313" key="2">
    <source>
        <dbReference type="EMBL" id="KAJ8366126.1"/>
    </source>
</evidence>
<dbReference type="Proteomes" id="UP001152622">
    <property type="component" value="Chromosome 4"/>
</dbReference>
<feature type="region of interest" description="Disordered" evidence="1">
    <location>
        <begin position="215"/>
        <end position="245"/>
    </location>
</feature>
<proteinExistence type="predicted"/>
<evidence type="ECO:0000256" key="1">
    <source>
        <dbReference type="SAM" id="MobiDB-lite"/>
    </source>
</evidence>
<keyword evidence="3" id="KW-1185">Reference proteome</keyword>